<dbReference type="CDD" id="cd00789">
    <property type="entry name" value="KU_like"/>
    <property type="match status" value="1"/>
</dbReference>
<evidence type="ECO:0000313" key="6">
    <source>
        <dbReference type="Proteomes" id="UP000679950"/>
    </source>
</evidence>
<gene>
    <name evidence="2 5" type="primary">ku</name>
    <name evidence="5" type="ORF">J8TS2_09030</name>
</gene>
<comment type="caution">
    <text evidence="5">The sequence shown here is derived from an EMBL/GenBank/DDBJ whole genome shotgun (WGS) entry which is preliminary data.</text>
</comment>
<keyword evidence="2" id="KW-0234">DNA repair</keyword>
<dbReference type="RefSeq" id="WP_158324177.1">
    <property type="nucleotide sequence ID" value="NZ_BORB01000005.1"/>
</dbReference>
<keyword evidence="1 2" id="KW-0238">DNA-binding</keyword>
<organism evidence="5 6">
    <name type="scientific">Lederbergia ruris</name>
    <dbReference type="NCBI Taxonomy" id="217495"/>
    <lineage>
        <taxon>Bacteria</taxon>
        <taxon>Bacillati</taxon>
        <taxon>Bacillota</taxon>
        <taxon>Bacilli</taxon>
        <taxon>Bacillales</taxon>
        <taxon>Bacillaceae</taxon>
        <taxon>Lederbergia</taxon>
    </lineage>
</organism>
<proteinExistence type="inferred from homology"/>
<dbReference type="PIRSF" id="PIRSF006493">
    <property type="entry name" value="Prok_Ku"/>
    <property type="match status" value="1"/>
</dbReference>
<reference evidence="5 6" key="1">
    <citation type="submission" date="2021-03" db="EMBL/GenBank/DDBJ databases">
        <title>Antimicrobial resistance genes in bacteria isolated from Japanese honey, and their potential for conferring macrolide and lincosamide resistance in the American foulbrood pathogen Paenibacillus larvae.</title>
        <authorList>
            <person name="Okamoto M."/>
            <person name="Kumagai M."/>
            <person name="Kanamori H."/>
            <person name="Takamatsu D."/>
        </authorList>
    </citation>
    <scope>NUCLEOTIDE SEQUENCE [LARGE SCALE GENOMIC DNA]</scope>
    <source>
        <strain evidence="5 6">J8TS2</strain>
    </source>
</reference>
<dbReference type="Gene3D" id="2.40.290.10">
    <property type="match status" value="1"/>
</dbReference>
<name>A0ABQ4KF33_9BACI</name>
<comment type="subunit">
    <text evidence="2">Homodimer. Interacts with LigD.</text>
</comment>
<dbReference type="PANTHER" id="PTHR41251:SF1">
    <property type="entry name" value="NON-HOMOLOGOUS END JOINING PROTEIN KU"/>
    <property type="match status" value="1"/>
</dbReference>
<dbReference type="InterPro" id="IPR016194">
    <property type="entry name" value="SPOC-like_C_dom_sf"/>
</dbReference>
<evidence type="ECO:0000259" key="4">
    <source>
        <dbReference type="SMART" id="SM00559"/>
    </source>
</evidence>
<dbReference type="HAMAP" id="MF_01875">
    <property type="entry name" value="Prokaryotic_Ku"/>
    <property type="match status" value="1"/>
</dbReference>
<accession>A0ABQ4KF33</accession>
<keyword evidence="2" id="KW-0227">DNA damage</keyword>
<dbReference type="InterPro" id="IPR006164">
    <property type="entry name" value="DNA_bd_Ku70/Ku80"/>
</dbReference>
<dbReference type="EMBL" id="BORB01000005">
    <property type="protein sequence ID" value="GIN56584.1"/>
    <property type="molecule type" value="Genomic_DNA"/>
</dbReference>
<dbReference type="Proteomes" id="UP000679950">
    <property type="component" value="Unassembled WGS sequence"/>
</dbReference>
<evidence type="ECO:0000256" key="2">
    <source>
        <dbReference type="HAMAP-Rule" id="MF_01875"/>
    </source>
</evidence>
<comment type="function">
    <text evidence="2">With LigD forms a non-homologous end joining (NHEJ) DNA repair enzyme, which repairs dsDNA breaks with reduced fidelity. Binds linear dsDNA with 5'- and 3'- overhangs but not closed circular dsDNA nor ssDNA. Recruits and stimulates the ligase activity of LigD.</text>
</comment>
<evidence type="ECO:0000313" key="5">
    <source>
        <dbReference type="EMBL" id="GIN56584.1"/>
    </source>
</evidence>
<keyword evidence="6" id="KW-1185">Reference proteome</keyword>
<evidence type="ECO:0000256" key="3">
    <source>
        <dbReference type="SAM" id="MobiDB-lite"/>
    </source>
</evidence>
<evidence type="ECO:0000256" key="1">
    <source>
        <dbReference type="ARBA" id="ARBA00023125"/>
    </source>
</evidence>
<dbReference type="InterPro" id="IPR009187">
    <property type="entry name" value="Prok_Ku"/>
</dbReference>
<dbReference type="PANTHER" id="PTHR41251">
    <property type="entry name" value="NON-HOMOLOGOUS END JOINING PROTEIN KU"/>
    <property type="match status" value="1"/>
</dbReference>
<dbReference type="SMART" id="SM00559">
    <property type="entry name" value="Ku78"/>
    <property type="match status" value="1"/>
</dbReference>
<comment type="similarity">
    <text evidence="2">Belongs to the prokaryotic Ku family.</text>
</comment>
<feature type="region of interest" description="Disordered" evidence="3">
    <location>
        <begin position="250"/>
        <end position="275"/>
    </location>
</feature>
<sequence>MHTMWKGSISFGLVNIPIKLHAATEDKNIKFRSLHNKCNTPIKYEKICPVCEEEVKSDDIVKGYELTKGKYVVVEQEELKALEGDRGEKAVEIIDFIHLNEIDPIYFNRSYYMSPDGGAKAYGLLRKALTETGKAGLAKIIIRSKEQLAVIRVYEKTLLMETIHYPDEVRNVTEVPNVPSEDGVSKKEIDTAILLIDQLTTAFEPEKYQDEYRNNVLELIQKKQKGEKTVTAQAEKPTENITDLMAALQASIDKSKPEKKTTKRKKTTKKTAESK</sequence>
<keyword evidence="2" id="KW-0233">DNA recombination</keyword>
<feature type="domain" description="Ku" evidence="4">
    <location>
        <begin position="52"/>
        <end position="180"/>
    </location>
</feature>
<dbReference type="Pfam" id="PF02735">
    <property type="entry name" value="Ku"/>
    <property type="match status" value="1"/>
</dbReference>
<dbReference type="NCBIfam" id="TIGR02772">
    <property type="entry name" value="Ku_bact"/>
    <property type="match status" value="1"/>
</dbReference>
<dbReference type="SUPFAM" id="SSF100939">
    <property type="entry name" value="SPOC domain-like"/>
    <property type="match status" value="1"/>
</dbReference>
<protein>
    <recommendedName>
        <fullName evidence="2">Non-homologous end joining protein Ku</fullName>
    </recommendedName>
</protein>